<evidence type="ECO:0000259" key="4">
    <source>
        <dbReference type="PROSITE" id="PS51194"/>
    </source>
</evidence>
<organism evidence="5">
    <name type="scientific">Thermococcus litoralis</name>
    <dbReference type="NCBI Taxonomy" id="2265"/>
    <lineage>
        <taxon>Archaea</taxon>
        <taxon>Methanobacteriati</taxon>
        <taxon>Methanobacteriota</taxon>
        <taxon>Thermococci</taxon>
        <taxon>Thermococcales</taxon>
        <taxon>Thermococcaceae</taxon>
        <taxon>Thermococcus</taxon>
    </lineage>
</organism>
<feature type="domain" description="Helicase ATP-binding" evidence="3">
    <location>
        <begin position="62"/>
        <end position="247"/>
    </location>
</feature>
<dbReference type="Gene3D" id="3.40.50.300">
    <property type="entry name" value="P-loop containing nucleotide triphosphate hydrolases"/>
    <property type="match status" value="2"/>
</dbReference>
<dbReference type="GO" id="GO:0006289">
    <property type="term" value="P:nucleotide-excision repair"/>
    <property type="evidence" value="ECO:0007669"/>
    <property type="project" value="TreeGrafter"/>
</dbReference>
<feature type="domain" description="Helicase C-terminal" evidence="4">
    <location>
        <begin position="327"/>
        <end position="484"/>
    </location>
</feature>
<evidence type="ECO:0000313" key="5">
    <source>
        <dbReference type="EMBL" id="HDD31291.1"/>
    </source>
</evidence>
<dbReference type="Pfam" id="PF00270">
    <property type="entry name" value="DEAD"/>
    <property type="match status" value="1"/>
</dbReference>
<dbReference type="AlphaFoldDB" id="A0A7C0Y0S7"/>
<dbReference type="GO" id="GO:0036297">
    <property type="term" value="P:interstrand cross-link repair"/>
    <property type="evidence" value="ECO:0007669"/>
    <property type="project" value="TreeGrafter"/>
</dbReference>
<keyword evidence="5" id="KW-0347">Helicase</keyword>
<dbReference type="InterPro" id="IPR011545">
    <property type="entry name" value="DEAD/DEAH_box_helicase_dom"/>
</dbReference>
<accession>A0A7C0Y0S7</accession>
<keyword evidence="1" id="KW-0547">Nucleotide-binding</keyword>
<evidence type="ECO:0000259" key="3">
    <source>
        <dbReference type="PROSITE" id="PS51192"/>
    </source>
</evidence>
<dbReference type="GO" id="GO:0005524">
    <property type="term" value="F:ATP binding"/>
    <property type="evidence" value="ECO:0007669"/>
    <property type="project" value="UniProtKB-KW"/>
</dbReference>
<dbReference type="PROSITE" id="PS51192">
    <property type="entry name" value="HELICASE_ATP_BIND_1"/>
    <property type="match status" value="1"/>
</dbReference>
<dbReference type="EMBL" id="DQYG01000065">
    <property type="protein sequence ID" value="HDD31291.1"/>
    <property type="molecule type" value="Genomic_DNA"/>
</dbReference>
<dbReference type="SMART" id="SM00490">
    <property type="entry name" value="HELICc"/>
    <property type="match status" value="1"/>
</dbReference>
<dbReference type="PANTHER" id="PTHR47957:SF3">
    <property type="entry name" value="ATP-DEPENDENT HELICASE HRQ1"/>
    <property type="match status" value="1"/>
</dbReference>
<name>A0A7C0Y0S7_THELI</name>
<reference evidence="5" key="1">
    <citation type="journal article" date="2020" name="mSystems">
        <title>Genome- and Community-Level Interaction Insights into Carbon Utilization and Element Cycling Functions of Hydrothermarchaeota in Hydrothermal Sediment.</title>
        <authorList>
            <person name="Zhou Z."/>
            <person name="Liu Y."/>
            <person name="Xu W."/>
            <person name="Pan J."/>
            <person name="Luo Z.H."/>
            <person name="Li M."/>
        </authorList>
    </citation>
    <scope>NUCLEOTIDE SEQUENCE [LARGE SCALE GENOMIC DNA]</scope>
    <source>
        <strain evidence="5">HyVt-151</strain>
    </source>
</reference>
<protein>
    <submittedName>
        <fullName evidence="5">DEAD/DEAH box helicase</fullName>
    </submittedName>
</protein>
<sequence>MIGMRVCCSEGALKKFNYDFVKFIEEGVRPESTGRFFYDIVPELKSLKVGSYELYSHQLKAYELLEKGCNVILVSGTGSGKTEAWALYALRNHVRVLAIYPTLALTSDQILRLEKYYDAIGLGHKVLKVNSREASILKSAYGGDVYRVIGDALLVITNPAFLMSDLKRTTHYSSKSYLEYFLEKVDLIVVDELDCYRSRGATLLVTMLEIISKFIARKPPQICVLTATLGNPETLKELLEKITGRKTYIVRGKPFKVKNITYLILGKSLEKFWKQLLDNIDRIEETAPEIIPLIKNFDDFKTHYPDIVAILRDKGFKIPEIFAKASEIIKEYVSSDEDGVTIVFTRSIRSAEKLAKEVRSQLPEMFRDRVYAHHHLISKDKRREIEEKARKGKVKVIISPRTLVQGIDIGTVVRIVHYGLPQTVREFRQREGRKGRREEIPFTESIIIPIYRWDRKLLEAGVDKLRKWTELPLENVFINPDNKYPKLFKALYKVRKGIELSKDEIKLLLDMKLIEKARGLSSIAFFLTNLGKRVWRYFNFYEFGPAYGVKRILEKEEGMEVLEEVSRRDFIEKLQVGCFDPSSDAVVTEITEGRNIIEKPILKAISESHELASAHERYMLTKYVWGEY</sequence>
<dbReference type="InterPro" id="IPR027417">
    <property type="entry name" value="P-loop_NTPase"/>
</dbReference>
<dbReference type="PANTHER" id="PTHR47957">
    <property type="entry name" value="ATP-DEPENDENT HELICASE HRQ1"/>
    <property type="match status" value="1"/>
</dbReference>
<gene>
    <name evidence="5" type="ORF">ENF72_01530</name>
</gene>
<comment type="caution">
    <text evidence="5">The sequence shown here is derived from an EMBL/GenBank/DDBJ whole genome shotgun (WGS) entry which is preliminary data.</text>
</comment>
<dbReference type="SUPFAM" id="SSF52540">
    <property type="entry name" value="P-loop containing nucleoside triphosphate hydrolases"/>
    <property type="match status" value="1"/>
</dbReference>
<dbReference type="Proteomes" id="UP000886210">
    <property type="component" value="Unassembled WGS sequence"/>
</dbReference>
<feature type="non-terminal residue" evidence="5">
    <location>
        <position position="628"/>
    </location>
</feature>
<keyword evidence="2" id="KW-0067">ATP-binding</keyword>
<dbReference type="InterPro" id="IPR001650">
    <property type="entry name" value="Helicase_C-like"/>
</dbReference>
<dbReference type="GO" id="GO:0003676">
    <property type="term" value="F:nucleic acid binding"/>
    <property type="evidence" value="ECO:0007669"/>
    <property type="project" value="InterPro"/>
</dbReference>
<evidence type="ECO:0000256" key="2">
    <source>
        <dbReference type="ARBA" id="ARBA00022840"/>
    </source>
</evidence>
<dbReference type="PROSITE" id="PS51194">
    <property type="entry name" value="HELICASE_CTER"/>
    <property type="match status" value="1"/>
</dbReference>
<dbReference type="Pfam" id="PF00271">
    <property type="entry name" value="Helicase_C"/>
    <property type="match status" value="1"/>
</dbReference>
<keyword evidence="5" id="KW-0378">Hydrolase</keyword>
<dbReference type="SMART" id="SM00487">
    <property type="entry name" value="DEXDc"/>
    <property type="match status" value="1"/>
</dbReference>
<proteinExistence type="predicted"/>
<evidence type="ECO:0000256" key="1">
    <source>
        <dbReference type="ARBA" id="ARBA00022741"/>
    </source>
</evidence>
<dbReference type="InterPro" id="IPR014001">
    <property type="entry name" value="Helicase_ATP-bd"/>
</dbReference>
<dbReference type="GO" id="GO:0043138">
    <property type="term" value="F:3'-5' DNA helicase activity"/>
    <property type="evidence" value="ECO:0007669"/>
    <property type="project" value="TreeGrafter"/>
</dbReference>